<organism evidence="2 3">
    <name type="scientific">Brachionus calyciflorus</name>
    <dbReference type="NCBI Taxonomy" id="104777"/>
    <lineage>
        <taxon>Eukaryota</taxon>
        <taxon>Metazoa</taxon>
        <taxon>Spiralia</taxon>
        <taxon>Gnathifera</taxon>
        <taxon>Rotifera</taxon>
        <taxon>Eurotatoria</taxon>
        <taxon>Monogononta</taxon>
        <taxon>Pseudotrocha</taxon>
        <taxon>Ploima</taxon>
        <taxon>Brachionidae</taxon>
        <taxon>Brachionus</taxon>
    </lineage>
</organism>
<gene>
    <name evidence="2" type="ORF">OXX778_LOCUS11970</name>
</gene>
<evidence type="ECO:0000313" key="2">
    <source>
        <dbReference type="EMBL" id="CAF0912378.1"/>
    </source>
</evidence>
<feature type="transmembrane region" description="Helical" evidence="1">
    <location>
        <begin position="100"/>
        <end position="122"/>
    </location>
</feature>
<reference evidence="2" key="1">
    <citation type="submission" date="2021-02" db="EMBL/GenBank/DDBJ databases">
        <authorList>
            <person name="Nowell W R."/>
        </authorList>
    </citation>
    <scope>NUCLEOTIDE SEQUENCE</scope>
    <source>
        <strain evidence="2">Ploen Becks lab</strain>
    </source>
</reference>
<keyword evidence="1" id="KW-0812">Transmembrane</keyword>
<proteinExistence type="predicted"/>
<dbReference type="OrthoDB" id="10593515at2759"/>
<dbReference type="EMBL" id="CAJNOC010002099">
    <property type="protein sequence ID" value="CAF0912378.1"/>
    <property type="molecule type" value="Genomic_DNA"/>
</dbReference>
<keyword evidence="1" id="KW-1133">Transmembrane helix</keyword>
<comment type="caution">
    <text evidence="2">The sequence shown here is derived from an EMBL/GenBank/DDBJ whole genome shotgun (WGS) entry which is preliminary data.</text>
</comment>
<dbReference type="AlphaFoldDB" id="A0A814ACQ0"/>
<feature type="transmembrane region" description="Helical" evidence="1">
    <location>
        <begin position="73"/>
        <end position="94"/>
    </location>
</feature>
<feature type="transmembrane region" description="Helical" evidence="1">
    <location>
        <begin position="48"/>
        <end position="66"/>
    </location>
</feature>
<name>A0A814ACQ0_9BILA</name>
<sequence length="200" mass="22437">MSMSNKGISVYLPNLPGPVSLQLKRFLLFFFLTGLELAYGWLGAAFQLTSTIILVLAIFTIVYPQIPALIFTLGYSFIISAILDIFIILFNWGILGHKYWQFYFSLVIAIINIFVKIVYGLANVQIAKTLNNEPPLPFNVDNIFNFPRGNSGNGQNAGGNQAPQSHYTNNQMPPQHTYQTNTIYTVKQYNETQSNEVGSL</sequence>
<accession>A0A814ACQ0</accession>
<keyword evidence="1" id="KW-0472">Membrane</keyword>
<evidence type="ECO:0000313" key="3">
    <source>
        <dbReference type="Proteomes" id="UP000663879"/>
    </source>
</evidence>
<evidence type="ECO:0000256" key="1">
    <source>
        <dbReference type="SAM" id="Phobius"/>
    </source>
</evidence>
<keyword evidence="3" id="KW-1185">Reference proteome</keyword>
<protein>
    <submittedName>
        <fullName evidence="2">Uncharacterized protein</fullName>
    </submittedName>
</protein>
<dbReference type="Proteomes" id="UP000663879">
    <property type="component" value="Unassembled WGS sequence"/>
</dbReference>